<evidence type="ECO:0000256" key="3">
    <source>
        <dbReference type="ARBA" id="ARBA00022448"/>
    </source>
</evidence>
<dbReference type="PROSITE" id="PS01061">
    <property type="entry name" value="FLIP_2"/>
    <property type="match status" value="1"/>
</dbReference>
<dbReference type="NCBIfam" id="NF009438">
    <property type="entry name" value="PRK12797.1"/>
    <property type="match status" value="1"/>
</dbReference>
<keyword evidence="8 12" id="KW-1133">Transmembrane helix</keyword>
<keyword evidence="13" id="KW-0969">Cilium</keyword>
<keyword evidence="4 12" id="KW-1003">Cell membrane</keyword>
<protein>
    <recommendedName>
        <fullName evidence="2 12">Flagellar biosynthetic protein FliP</fullName>
    </recommendedName>
</protein>
<dbReference type="Pfam" id="PF00813">
    <property type="entry name" value="FliP"/>
    <property type="match status" value="1"/>
</dbReference>
<evidence type="ECO:0000256" key="7">
    <source>
        <dbReference type="ARBA" id="ARBA00022927"/>
    </source>
</evidence>
<gene>
    <name evidence="12" type="primary">fliP</name>
    <name evidence="13" type="ORF">SAMN05660472_01340</name>
</gene>
<feature type="transmembrane region" description="Helical" evidence="12">
    <location>
        <begin position="21"/>
        <end position="40"/>
    </location>
</feature>
<organism evidence="13 14">
    <name type="scientific">Natronincola ferrireducens</name>
    <dbReference type="NCBI Taxonomy" id="393762"/>
    <lineage>
        <taxon>Bacteria</taxon>
        <taxon>Bacillati</taxon>
        <taxon>Bacillota</taxon>
        <taxon>Clostridia</taxon>
        <taxon>Peptostreptococcales</taxon>
        <taxon>Natronincolaceae</taxon>
        <taxon>Natronincola</taxon>
    </lineage>
</organism>
<evidence type="ECO:0000256" key="11">
    <source>
        <dbReference type="ARBA" id="ARBA00023225"/>
    </source>
</evidence>
<evidence type="ECO:0000256" key="2">
    <source>
        <dbReference type="ARBA" id="ARBA00021714"/>
    </source>
</evidence>
<dbReference type="InterPro" id="IPR005837">
    <property type="entry name" value="FliP"/>
</dbReference>
<evidence type="ECO:0000256" key="10">
    <source>
        <dbReference type="ARBA" id="ARBA00023143"/>
    </source>
</evidence>
<dbReference type="PRINTS" id="PR00951">
    <property type="entry name" value="FLGBIOSNFLIP"/>
</dbReference>
<keyword evidence="11 12" id="KW-1006">Bacterial flagellum protein export</keyword>
<dbReference type="GO" id="GO:0044781">
    <property type="term" value="P:bacterial-type flagellum organization"/>
    <property type="evidence" value="ECO:0007669"/>
    <property type="project" value="UniProtKB-UniRule"/>
</dbReference>
<feature type="transmembrane region" description="Helical" evidence="12">
    <location>
        <begin position="214"/>
        <end position="234"/>
    </location>
</feature>
<dbReference type="GO" id="GO:0009425">
    <property type="term" value="C:bacterial-type flagellum basal body"/>
    <property type="evidence" value="ECO:0007669"/>
    <property type="project" value="UniProtKB-SubCell"/>
</dbReference>
<comment type="subcellular location">
    <subcellularLocation>
        <location evidence="12">Cell membrane</location>
        <topology evidence="12">Multi-pass membrane protein</topology>
    </subcellularLocation>
    <subcellularLocation>
        <location evidence="12">Bacterial flagellum basal body</location>
    </subcellularLocation>
</comment>
<evidence type="ECO:0000256" key="9">
    <source>
        <dbReference type="ARBA" id="ARBA00023136"/>
    </source>
</evidence>
<dbReference type="GO" id="GO:0005886">
    <property type="term" value="C:plasma membrane"/>
    <property type="evidence" value="ECO:0007669"/>
    <property type="project" value="UniProtKB-SubCell"/>
</dbReference>
<reference evidence="13 14" key="1">
    <citation type="submission" date="2016-10" db="EMBL/GenBank/DDBJ databases">
        <authorList>
            <person name="de Groot N.N."/>
        </authorList>
    </citation>
    <scope>NUCLEOTIDE SEQUENCE [LARGE SCALE GENOMIC DNA]</scope>
    <source>
        <strain evidence="13 14">DSM 18346</strain>
    </source>
</reference>
<dbReference type="GO" id="GO:0009306">
    <property type="term" value="P:protein secretion"/>
    <property type="evidence" value="ECO:0007669"/>
    <property type="project" value="UniProtKB-UniRule"/>
</dbReference>
<sequence>MIKIKIMRNNKISNKKKQKKKIYLCVVVILISILFSAMVVSAEPNNIPIPRIGLNIEEADNPQEVAVSIQILFLMTILSLAPAILIMMTSFTRIIIVLSFLRNALATQQTPPTQVIIGLALFLTFFTMAPIATEINENALQPYLQEEISQADALSIAIEPIREFMLRQTREKDLSLFIEMAHVDGPLEINEISNTILIPAFIISELKTAFQLGFILFIPFIVIDMVVASTLMSMGMMMLPPAMISLPFKLLLFIMVDGWNVLIRSLLTSFH</sequence>
<evidence type="ECO:0000256" key="6">
    <source>
        <dbReference type="ARBA" id="ARBA00022795"/>
    </source>
</evidence>
<evidence type="ECO:0000256" key="8">
    <source>
        <dbReference type="ARBA" id="ARBA00022989"/>
    </source>
</evidence>
<evidence type="ECO:0000313" key="13">
    <source>
        <dbReference type="EMBL" id="SDK45797.1"/>
    </source>
</evidence>
<dbReference type="Proteomes" id="UP000198718">
    <property type="component" value="Unassembled WGS sequence"/>
</dbReference>
<dbReference type="PANTHER" id="PTHR30587">
    <property type="entry name" value="FLAGELLAR BIOSYNTHETIC PROTEIN FLIP"/>
    <property type="match status" value="1"/>
</dbReference>
<feature type="transmembrane region" description="Helical" evidence="12">
    <location>
        <begin position="71"/>
        <end position="101"/>
    </location>
</feature>
<keyword evidence="3 12" id="KW-0813">Transport</keyword>
<name>A0A1G9C278_9FIRM</name>
<keyword evidence="6 12" id="KW-1005">Bacterial flagellum biogenesis</keyword>
<comment type="function">
    <text evidence="12">Plays a role in the flagellum-specific transport system.</text>
</comment>
<accession>A0A1G9C278</accession>
<feature type="transmembrane region" description="Helical" evidence="12">
    <location>
        <begin position="246"/>
        <end position="267"/>
    </location>
</feature>
<dbReference type="EMBL" id="FNFP01000002">
    <property type="protein sequence ID" value="SDK45797.1"/>
    <property type="molecule type" value="Genomic_DNA"/>
</dbReference>
<proteinExistence type="inferred from homology"/>
<evidence type="ECO:0000256" key="12">
    <source>
        <dbReference type="RuleBase" id="RU362069"/>
    </source>
</evidence>
<evidence type="ECO:0000313" key="14">
    <source>
        <dbReference type="Proteomes" id="UP000198718"/>
    </source>
</evidence>
<keyword evidence="13" id="KW-0282">Flagellum</keyword>
<dbReference type="STRING" id="393762.SAMN05660472_01340"/>
<keyword evidence="9 12" id="KW-0472">Membrane</keyword>
<keyword evidence="13" id="KW-0966">Cell projection</keyword>
<keyword evidence="7 12" id="KW-0653">Protein transport</keyword>
<dbReference type="NCBIfam" id="TIGR01103">
    <property type="entry name" value="fliP"/>
    <property type="match status" value="1"/>
</dbReference>
<comment type="similarity">
    <text evidence="1 12">Belongs to the FliP/MopC/SpaP family.</text>
</comment>
<dbReference type="PRINTS" id="PR01302">
    <property type="entry name" value="TYPE3IMPPROT"/>
</dbReference>
<keyword evidence="5 12" id="KW-0812">Transmembrane</keyword>
<keyword evidence="10" id="KW-0975">Bacterial flagellum</keyword>
<evidence type="ECO:0000256" key="4">
    <source>
        <dbReference type="ARBA" id="ARBA00022475"/>
    </source>
</evidence>
<evidence type="ECO:0000256" key="1">
    <source>
        <dbReference type="ARBA" id="ARBA00006257"/>
    </source>
</evidence>
<feature type="transmembrane region" description="Helical" evidence="12">
    <location>
        <begin position="113"/>
        <end position="132"/>
    </location>
</feature>
<dbReference type="PANTHER" id="PTHR30587:SF0">
    <property type="entry name" value="FLAGELLAR BIOSYNTHETIC PROTEIN FLIP"/>
    <property type="match status" value="1"/>
</dbReference>
<dbReference type="InterPro" id="IPR005838">
    <property type="entry name" value="T3SS_IM_P"/>
</dbReference>
<evidence type="ECO:0000256" key="5">
    <source>
        <dbReference type="ARBA" id="ARBA00022692"/>
    </source>
</evidence>
<dbReference type="AlphaFoldDB" id="A0A1G9C278"/>
<keyword evidence="14" id="KW-1185">Reference proteome</keyword>